<sequence>MENGDGTLSGRRGGGARVGSGGVSFLCTFCGYTYPISELHSGHFEICRNRISTAATEGAGELGDRGLLLGERRRRTGSSEVECSGRLTAYAAEVGDAAWDGGNAENVDRRNENETNVVDLTFHEINDMHTVNEQDEDIDAGTSSCKMSAAQSMFTQDLSSHETVVKNEKLTPETSTTDRDDIVTTLAPENSENEWSVMDGDPSCPAASSEQLQDVASSVLPADPESAVRFSSEIPEYEVQTLSVVSLASYAITVGISEQTMVDSELDDIAVAKENGISDAIGKNKPSQVNPVKGNEFGLFQQDNQQPKIGDEGRNTTLVEEDSSDNNVNVIRNEETLNGEIESKQQSMLMLANPVENFSIIVGTDLDLLKVATGSCYSAPEIVEPQQQHNCTSVTEDHLAIPKEADNVYGNPITDGGICAISSVNAPSVDGIVVSVGGALNIKDNDCLYGAIGDIPKRNVISSTAMPSQCELVEFSTCMMAQNEKVCLCQDKEQNKEVTAGLVLPEVVAETSASTSSSIVLPNEGSTDTLEHMRGRGVLLETPTGFAVFIVKEPLDPETAWMHFMDIATANKVVSLIGFVKLDVMSAAWGEGDGVTSKDLGDLIRKSLKDKKELLVYTKFKDVIEEKFGIACCEDDGVAGDLIWGLKNVLREFIPEEKHVITKEYYFPLSKGWNDFLLNYSISVPTTVYNSYLMSKVFLLRSLHLTLERVPRNLRESFDKRVNGIGNYIKDNFMYVLVLARILVPELTPDYNFSKIFSSDMVLNIEAAKIFASNYQEERLTLYDRQIILGALDQLAVVPGQIESAVTFIKLRLKEIEVPARRDEEEKMTWKDEHGERIMKNEKRSIWHPIVGLLVFGGIIMQMAMAC</sequence>
<proteinExistence type="predicted"/>
<dbReference type="PANTHER" id="PTHR10894">
    <property type="entry name" value="NUCLEOLAR PROTEIN 5 NUCLEOLAR PROTEIN NOP5 NOP58"/>
    <property type="match status" value="1"/>
</dbReference>
<dbReference type="Proteomes" id="UP001497457">
    <property type="component" value="Chromosome 29rd"/>
</dbReference>
<dbReference type="PANTHER" id="PTHR10894:SF29">
    <property type="match status" value="1"/>
</dbReference>
<gene>
    <name evidence="1" type="ORF">URODEC1_LOCUS73551</name>
</gene>
<dbReference type="EMBL" id="OZ075139">
    <property type="protein sequence ID" value="CAL5017012.1"/>
    <property type="molecule type" value="Genomic_DNA"/>
</dbReference>
<dbReference type="AlphaFoldDB" id="A0ABC9CCF4"/>
<keyword evidence="2" id="KW-1185">Reference proteome</keyword>
<accession>A0ABC9CCF4</accession>
<name>A0ABC9CCF4_9POAL</name>
<dbReference type="InterPro" id="IPR045056">
    <property type="entry name" value="Nop56/Nop58"/>
</dbReference>
<evidence type="ECO:0000313" key="2">
    <source>
        <dbReference type="Proteomes" id="UP001497457"/>
    </source>
</evidence>
<organism evidence="1 2">
    <name type="scientific">Urochloa decumbens</name>
    <dbReference type="NCBI Taxonomy" id="240449"/>
    <lineage>
        <taxon>Eukaryota</taxon>
        <taxon>Viridiplantae</taxon>
        <taxon>Streptophyta</taxon>
        <taxon>Embryophyta</taxon>
        <taxon>Tracheophyta</taxon>
        <taxon>Spermatophyta</taxon>
        <taxon>Magnoliopsida</taxon>
        <taxon>Liliopsida</taxon>
        <taxon>Poales</taxon>
        <taxon>Poaceae</taxon>
        <taxon>PACMAD clade</taxon>
        <taxon>Panicoideae</taxon>
        <taxon>Panicodae</taxon>
        <taxon>Paniceae</taxon>
        <taxon>Melinidinae</taxon>
        <taxon>Urochloa</taxon>
    </lineage>
</organism>
<protein>
    <submittedName>
        <fullName evidence="1">Uncharacterized protein</fullName>
    </submittedName>
</protein>
<reference evidence="1" key="1">
    <citation type="submission" date="2024-10" db="EMBL/GenBank/DDBJ databases">
        <authorList>
            <person name="Ryan C."/>
        </authorList>
    </citation>
    <scope>NUCLEOTIDE SEQUENCE [LARGE SCALE GENOMIC DNA]</scope>
</reference>
<evidence type="ECO:0000313" key="1">
    <source>
        <dbReference type="EMBL" id="CAL5017012.1"/>
    </source>
</evidence>